<dbReference type="Pfam" id="PF08241">
    <property type="entry name" value="Methyltransf_11"/>
    <property type="match status" value="1"/>
</dbReference>
<dbReference type="InterPro" id="IPR029063">
    <property type="entry name" value="SAM-dependent_MTases_sf"/>
</dbReference>
<reference evidence="2" key="1">
    <citation type="journal article" date="2014" name="Front. Microbiol.">
        <title>High frequency of phylogenetically diverse reductive dehalogenase-homologous genes in deep subseafloor sedimentary metagenomes.</title>
        <authorList>
            <person name="Kawai M."/>
            <person name="Futagami T."/>
            <person name="Toyoda A."/>
            <person name="Takaki Y."/>
            <person name="Nishi S."/>
            <person name="Hori S."/>
            <person name="Arai W."/>
            <person name="Tsubouchi T."/>
            <person name="Morono Y."/>
            <person name="Uchiyama I."/>
            <person name="Ito T."/>
            <person name="Fujiyama A."/>
            <person name="Inagaki F."/>
            <person name="Takami H."/>
        </authorList>
    </citation>
    <scope>NUCLEOTIDE SEQUENCE</scope>
    <source>
        <strain evidence="2">Expedition CK06-06</strain>
    </source>
</reference>
<evidence type="ECO:0000259" key="1">
    <source>
        <dbReference type="Pfam" id="PF08241"/>
    </source>
</evidence>
<accession>X0T1W2</accession>
<dbReference type="EMBL" id="BARS01002114">
    <property type="protein sequence ID" value="GAF81351.1"/>
    <property type="molecule type" value="Genomic_DNA"/>
</dbReference>
<name>X0T1W2_9ZZZZ</name>
<organism evidence="2">
    <name type="scientific">marine sediment metagenome</name>
    <dbReference type="NCBI Taxonomy" id="412755"/>
    <lineage>
        <taxon>unclassified sequences</taxon>
        <taxon>metagenomes</taxon>
        <taxon>ecological metagenomes</taxon>
    </lineage>
</organism>
<protein>
    <recommendedName>
        <fullName evidence="1">Methyltransferase type 11 domain-containing protein</fullName>
    </recommendedName>
</protein>
<dbReference type="AlphaFoldDB" id="X0T1W2"/>
<proteinExistence type="predicted"/>
<dbReference type="InterPro" id="IPR013216">
    <property type="entry name" value="Methyltransf_11"/>
</dbReference>
<dbReference type="SUPFAM" id="SSF53335">
    <property type="entry name" value="S-adenosyl-L-methionine-dependent methyltransferases"/>
    <property type="match status" value="1"/>
</dbReference>
<comment type="caution">
    <text evidence="2">The sequence shown here is derived from an EMBL/GenBank/DDBJ whole genome shotgun (WGS) entry which is preliminary data.</text>
</comment>
<sequence>MAREEIMNLSELIKKYGNLENKPALSELYWEEITKEVEDKVRPSLGDIWVREIKPIMKRYDIRGKIAIDAGCGLGQKTPYLVHYFGQVYGFDFCEHRIQWARDHFSASGVDFMVHNLVNEMPVQGVDYLQTITVLQHMNIGDKCRALLNIRACLADGGIALFREGRIRMGSEMEEDILSAKQKHMFSTPVSLFENVFGNVTREASSVWMCKKS</sequence>
<feature type="domain" description="Methyltransferase type 11" evidence="1">
    <location>
        <begin position="69"/>
        <end position="162"/>
    </location>
</feature>
<evidence type="ECO:0000313" key="2">
    <source>
        <dbReference type="EMBL" id="GAF81351.1"/>
    </source>
</evidence>
<dbReference type="GO" id="GO:0008757">
    <property type="term" value="F:S-adenosylmethionine-dependent methyltransferase activity"/>
    <property type="evidence" value="ECO:0007669"/>
    <property type="project" value="InterPro"/>
</dbReference>
<dbReference type="Gene3D" id="3.40.50.150">
    <property type="entry name" value="Vaccinia Virus protein VP39"/>
    <property type="match status" value="1"/>
</dbReference>
<gene>
    <name evidence="2" type="ORF">S01H1_03950</name>
</gene>